<keyword evidence="4 6" id="KW-1133">Transmembrane helix</keyword>
<protein>
    <submittedName>
        <fullName evidence="7">Iron transporter</fullName>
    </submittedName>
</protein>
<dbReference type="GO" id="GO:0015093">
    <property type="term" value="F:ferrous iron transmembrane transporter activity"/>
    <property type="evidence" value="ECO:0007669"/>
    <property type="project" value="TreeGrafter"/>
</dbReference>
<feature type="transmembrane region" description="Helical" evidence="6">
    <location>
        <begin position="180"/>
        <end position="200"/>
    </location>
</feature>
<keyword evidence="3 6" id="KW-0812">Transmembrane</keyword>
<dbReference type="GO" id="GO:0033573">
    <property type="term" value="C:high-affinity iron permease complex"/>
    <property type="evidence" value="ECO:0007669"/>
    <property type="project" value="InterPro"/>
</dbReference>
<evidence type="ECO:0000256" key="1">
    <source>
        <dbReference type="ARBA" id="ARBA00004141"/>
    </source>
</evidence>
<sequence length="280" mass="29786">MLIPFLIMLREGIEAALIVGLIASYLKQTGRGAWMPVVWVGILLAVAMSLFVGAGLQFASAEFPQKIQELFEAIIGFVAVAVLTSMVFWMRKVSRSIKASLHASVDAALAHSSGQGWALIAMIFFAVAREGVESVFFLLAIFQQSAGGGAPVGALLGVVVAALLGYGIYVGGVKLDLRRFFRWTGVFVLVVAAGILAGALRSLHEAGIWNHLQSVVFDLSGTLPMDSPVGTIFAGFFGYQDAPTLGAVIAYVVFLAVTLFLFLSPPMVRPAVVPTNQPNR</sequence>
<accession>A0A5J6MJJ2</accession>
<proteinExistence type="inferred from homology"/>
<feature type="transmembrane region" description="Helical" evidence="6">
    <location>
        <begin position="148"/>
        <end position="168"/>
    </location>
</feature>
<evidence type="ECO:0000313" key="8">
    <source>
        <dbReference type="Proteomes" id="UP000326202"/>
    </source>
</evidence>
<evidence type="ECO:0000256" key="3">
    <source>
        <dbReference type="ARBA" id="ARBA00022692"/>
    </source>
</evidence>
<evidence type="ECO:0000256" key="4">
    <source>
        <dbReference type="ARBA" id="ARBA00022989"/>
    </source>
</evidence>
<gene>
    <name evidence="7" type="ORF">FRZ44_17440</name>
</gene>
<reference evidence="7 8" key="1">
    <citation type="submission" date="2019-08" db="EMBL/GenBank/DDBJ databases">
        <title>Hyperibacter terrae gen. nov., sp. nov. and Hyperibacter viscosus sp. nov., two new members in the family Rhodospirillaceae isolated from the rhizosphere of Hypericum perforatum.</title>
        <authorList>
            <person name="Noviana Z."/>
        </authorList>
    </citation>
    <scope>NUCLEOTIDE SEQUENCE [LARGE SCALE GENOMIC DNA]</scope>
    <source>
        <strain evidence="7 8">R5913</strain>
    </source>
</reference>
<dbReference type="Proteomes" id="UP000326202">
    <property type="component" value="Chromosome"/>
</dbReference>
<dbReference type="EMBL" id="CP042906">
    <property type="protein sequence ID" value="QEX16450.1"/>
    <property type="molecule type" value="Genomic_DNA"/>
</dbReference>
<evidence type="ECO:0000313" key="7">
    <source>
        <dbReference type="EMBL" id="QEX16450.1"/>
    </source>
</evidence>
<comment type="subcellular location">
    <subcellularLocation>
        <location evidence="1">Membrane</location>
        <topology evidence="1">Multi-pass membrane protein</topology>
    </subcellularLocation>
</comment>
<evidence type="ECO:0000256" key="2">
    <source>
        <dbReference type="ARBA" id="ARBA00008333"/>
    </source>
</evidence>
<dbReference type="KEGG" id="htq:FRZ44_17440"/>
<dbReference type="RefSeq" id="WP_151176804.1">
    <property type="nucleotide sequence ID" value="NZ_CP042906.1"/>
</dbReference>
<feature type="transmembrane region" description="Helical" evidence="6">
    <location>
        <begin position="117"/>
        <end position="142"/>
    </location>
</feature>
<dbReference type="NCBIfam" id="NF041756">
    <property type="entry name" value="EfeU"/>
    <property type="match status" value="1"/>
</dbReference>
<dbReference type="AlphaFoldDB" id="A0A5J6MJJ2"/>
<feature type="transmembrane region" description="Helical" evidence="6">
    <location>
        <begin position="6"/>
        <end position="26"/>
    </location>
</feature>
<feature type="transmembrane region" description="Helical" evidence="6">
    <location>
        <begin position="70"/>
        <end position="90"/>
    </location>
</feature>
<dbReference type="OrthoDB" id="7260758at2"/>
<feature type="transmembrane region" description="Helical" evidence="6">
    <location>
        <begin position="38"/>
        <end position="58"/>
    </location>
</feature>
<evidence type="ECO:0000256" key="5">
    <source>
        <dbReference type="ARBA" id="ARBA00023136"/>
    </source>
</evidence>
<dbReference type="PANTHER" id="PTHR31632:SF2">
    <property type="entry name" value="PLASMA MEMBRANE IRON PERMEASE"/>
    <property type="match status" value="1"/>
</dbReference>
<name>A0A5J6MJJ2_9PROT</name>
<dbReference type="InterPro" id="IPR004923">
    <property type="entry name" value="FTR1/Fip1/EfeU"/>
</dbReference>
<comment type="similarity">
    <text evidence="2">Belongs to the oxidase-dependent Fe transporter (OFeT) (TC 9.A.10.1) family.</text>
</comment>
<keyword evidence="5 6" id="KW-0472">Membrane</keyword>
<dbReference type="Pfam" id="PF03239">
    <property type="entry name" value="FTR1"/>
    <property type="match status" value="1"/>
</dbReference>
<feature type="transmembrane region" description="Helical" evidence="6">
    <location>
        <begin position="245"/>
        <end position="263"/>
    </location>
</feature>
<keyword evidence="8" id="KW-1185">Reference proteome</keyword>
<organism evidence="7 8">
    <name type="scientific">Hypericibacter terrae</name>
    <dbReference type="NCBI Taxonomy" id="2602015"/>
    <lineage>
        <taxon>Bacteria</taxon>
        <taxon>Pseudomonadati</taxon>
        <taxon>Pseudomonadota</taxon>
        <taxon>Alphaproteobacteria</taxon>
        <taxon>Rhodospirillales</taxon>
        <taxon>Dongiaceae</taxon>
        <taxon>Hypericibacter</taxon>
    </lineage>
</organism>
<dbReference type="PANTHER" id="PTHR31632">
    <property type="entry name" value="IRON TRANSPORTER FTH1"/>
    <property type="match status" value="1"/>
</dbReference>
<evidence type="ECO:0000256" key="6">
    <source>
        <dbReference type="SAM" id="Phobius"/>
    </source>
</evidence>